<accession>A0A0B7N051</accession>
<sequence length="142" mass="16367">MNSVLSGYVDKFVQLYLDDFHLYSKTAQEHLEHIKLVLNEFRQHKLYVNPSTGPKRGSVTWSSQCQIEFENLKAMLTNAPVLRPPDIMSKPFIIETDISDSGCGGVLLQRDEQNVLHPLAFESKKFSTAERRYPAQERELLR</sequence>
<dbReference type="STRING" id="35722.A0A0B7N051"/>
<dbReference type="Proteomes" id="UP000054107">
    <property type="component" value="Unassembled WGS sequence"/>
</dbReference>
<keyword evidence="3" id="KW-1185">Reference proteome</keyword>
<dbReference type="EMBL" id="LN720481">
    <property type="protein sequence ID" value="CEP08880.1"/>
    <property type="molecule type" value="Genomic_DNA"/>
</dbReference>
<gene>
    <name evidence="2" type="primary">PARPA_02279.1 scaffold 3664</name>
</gene>
<reference evidence="2 3" key="1">
    <citation type="submission" date="2014-09" db="EMBL/GenBank/DDBJ databases">
        <authorList>
            <person name="Ellenberger Sabrina"/>
        </authorList>
    </citation>
    <scope>NUCLEOTIDE SEQUENCE [LARGE SCALE GENOMIC DNA]</scope>
    <source>
        <strain evidence="2 3">CBS 412.66</strain>
    </source>
</reference>
<dbReference type="PANTHER" id="PTHR33064">
    <property type="entry name" value="POL PROTEIN"/>
    <property type="match status" value="1"/>
</dbReference>
<dbReference type="Pfam" id="PF17919">
    <property type="entry name" value="RT_RNaseH_2"/>
    <property type="match status" value="1"/>
</dbReference>
<evidence type="ECO:0000259" key="1">
    <source>
        <dbReference type="Pfam" id="PF17919"/>
    </source>
</evidence>
<evidence type="ECO:0000313" key="3">
    <source>
        <dbReference type="Proteomes" id="UP000054107"/>
    </source>
</evidence>
<dbReference type="InterPro" id="IPR043128">
    <property type="entry name" value="Rev_trsase/Diguanyl_cyclase"/>
</dbReference>
<protein>
    <recommendedName>
        <fullName evidence="1">Reverse transcriptase/retrotransposon-derived protein RNase H-like domain-containing protein</fullName>
    </recommendedName>
</protein>
<dbReference type="Gene3D" id="3.30.70.270">
    <property type="match status" value="1"/>
</dbReference>
<dbReference type="InterPro" id="IPR043502">
    <property type="entry name" value="DNA/RNA_pol_sf"/>
</dbReference>
<feature type="domain" description="Reverse transcriptase/retrotransposon-derived protein RNase H-like" evidence="1">
    <location>
        <begin position="61"/>
        <end position="141"/>
    </location>
</feature>
<name>A0A0B7N051_9FUNG</name>
<dbReference type="Gene3D" id="3.10.20.370">
    <property type="match status" value="1"/>
</dbReference>
<dbReference type="SUPFAM" id="SSF56672">
    <property type="entry name" value="DNA/RNA polymerases"/>
    <property type="match status" value="1"/>
</dbReference>
<proteinExistence type="predicted"/>
<dbReference type="InterPro" id="IPR041577">
    <property type="entry name" value="RT_RNaseH_2"/>
</dbReference>
<organism evidence="2 3">
    <name type="scientific">Parasitella parasitica</name>
    <dbReference type="NCBI Taxonomy" id="35722"/>
    <lineage>
        <taxon>Eukaryota</taxon>
        <taxon>Fungi</taxon>
        <taxon>Fungi incertae sedis</taxon>
        <taxon>Mucoromycota</taxon>
        <taxon>Mucoromycotina</taxon>
        <taxon>Mucoromycetes</taxon>
        <taxon>Mucorales</taxon>
        <taxon>Mucorineae</taxon>
        <taxon>Mucoraceae</taxon>
        <taxon>Parasitella</taxon>
    </lineage>
</organism>
<dbReference type="InterPro" id="IPR051320">
    <property type="entry name" value="Viral_Replic_Matur_Polypro"/>
</dbReference>
<dbReference type="OrthoDB" id="1750432at2759"/>
<evidence type="ECO:0000313" key="2">
    <source>
        <dbReference type="EMBL" id="CEP08880.1"/>
    </source>
</evidence>
<dbReference type="PANTHER" id="PTHR33064:SF37">
    <property type="entry name" value="RIBONUCLEASE H"/>
    <property type="match status" value="1"/>
</dbReference>
<dbReference type="AlphaFoldDB" id="A0A0B7N051"/>